<comment type="caution">
    <text evidence="1">The sequence shown here is derived from an EMBL/GenBank/DDBJ whole genome shotgun (WGS) entry which is preliminary data.</text>
</comment>
<dbReference type="InterPro" id="IPR045390">
    <property type="entry name" value="ABC-3C_MC3"/>
</dbReference>
<reference evidence="1 2" key="1">
    <citation type="submission" date="2020-11" db="EMBL/GenBank/DDBJ databases">
        <authorList>
            <person name="Kim M.K."/>
        </authorList>
    </citation>
    <scope>NUCLEOTIDE SEQUENCE [LARGE SCALE GENOMIC DNA]</scope>
    <source>
        <strain evidence="1 2">BT290</strain>
    </source>
</reference>
<evidence type="ECO:0000313" key="2">
    <source>
        <dbReference type="Proteomes" id="UP000611708"/>
    </source>
</evidence>
<name>A0ABS0HRK2_9HYPH</name>
<dbReference type="EMBL" id="JADQDN010000003">
    <property type="protein sequence ID" value="MBF9196113.1"/>
    <property type="molecule type" value="Genomic_DNA"/>
</dbReference>
<dbReference type="Proteomes" id="UP000611708">
    <property type="component" value="Unassembled WGS sequence"/>
</dbReference>
<proteinExistence type="predicted"/>
<protein>
    <submittedName>
        <fullName evidence="1">Uncharacterized protein</fullName>
    </submittedName>
</protein>
<sequence>MRSDHEEVLLRNPALGACAFWHLSRMFSEYGFGRAPELPYFLIAAGMIFHGGTMEKVRRMQFDSGILKAVSDRPDIVAGLQRRMEDYSLLALEALQVGSAAGILQREGGEGFPSFRAIGTDLPKPIRYGEGSVPDIFNCAKRLGAWFAAEKINMLQKQLNIEL</sequence>
<dbReference type="Pfam" id="PF20131">
    <property type="entry name" value="MC3"/>
    <property type="match status" value="1"/>
</dbReference>
<evidence type="ECO:0000313" key="1">
    <source>
        <dbReference type="EMBL" id="MBF9196113.1"/>
    </source>
</evidence>
<keyword evidence="2" id="KW-1185">Reference proteome</keyword>
<gene>
    <name evidence="1" type="ORF">I2H36_08680</name>
</gene>
<accession>A0ABS0HRK2</accession>
<organism evidence="1 2">
    <name type="scientific">Microvirga terrestris</name>
    <dbReference type="NCBI Taxonomy" id="2791024"/>
    <lineage>
        <taxon>Bacteria</taxon>
        <taxon>Pseudomonadati</taxon>
        <taxon>Pseudomonadota</taxon>
        <taxon>Alphaproteobacteria</taxon>
        <taxon>Hyphomicrobiales</taxon>
        <taxon>Methylobacteriaceae</taxon>
        <taxon>Microvirga</taxon>
    </lineage>
</organism>
<dbReference type="RefSeq" id="WP_196263489.1">
    <property type="nucleotide sequence ID" value="NZ_JADQDN010000003.1"/>
</dbReference>